<proteinExistence type="predicted"/>
<dbReference type="EMBL" id="GGEC01057910">
    <property type="protein sequence ID" value="MBX38394.1"/>
    <property type="molecule type" value="Transcribed_RNA"/>
</dbReference>
<evidence type="ECO:0000313" key="1">
    <source>
        <dbReference type="EMBL" id="MBX38394.1"/>
    </source>
</evidence>
<organism evidence="1">
    <name type="scientific">Rhizophora mucronata</name>
    <name type="common">Asiatic mangrove</name>
    <dbReference type="NCBI Taxonomy" id="61149"/>
    <lineage>
        <taxon>Eukaryota</taxon>
        <taxon>Viridiplantae</taxon>
        <taxon>Streptophyta</taxon>
        <taxon>Embryophyta</taxon>
        <taxon>Tracheophyta</taxon>
        <taxon>Spermatophyta</taxon>
        <taxon>Magnoliopsida</taxon>
        <taxon>eudicotyledons</taxon>
        <taxon>Gunneridae</taxon>
        <taxon>Pentapetalae</taxon>
        <taxon>rosids</taxon>
        <taxon>fabids</taxon>
        <taxon>Malpighiales</taxon>
        <taxon>Rhizophoraceae</taxon>
        <taxon>Rhizophora</taxon>
    </lineage>
</organism>
<protein>
    <submittedName>
        <fullName evidence="1">Uncharacterized protein</fullName>
    </submittedName>
</protein>
<sequence length="43" mass="4956">MKSASWEVVPFEGMESLQGLLWGSGLNLESTKDSGKGHFWWWR</sequence>
<dbReference type="AlphaFoldDB" id="A0A2P2N7D8"/>
<reference evidence="1" key="1">
    <citation type="submission" date="2018-02" db="EMBL/GenBank/DDBJ databases">
        <title>Rhizophora mucronata_Transcriptome.</title>
        <authorList>
            <person name="Meera S.P."/>
            <person name="Sreeshan A."/>
            <person name="Augustine A."/>
        </authorList>
    </citation>
    <scope>NUCLEOTIDE SEQUENCE</scope>
    <source>
        <tissue evidence="1">Leaf</tissue>
    </source>
</reference>
<name>A0A2P2N7D8_RHIMU</name>
<accession>A0A2P2N7D8</accession>